<dbReference type="EMBL" id="CP047652">
    <property type="protein sequence ID" value="QHI95376.1"/>
    <property type="molecule type" value="Genomic_DNA"/>
</dbReference>
<sequence>MSLTIFICWVLWGISRLRLAPAHRPILYFLARIPPKIANLGLYICPITSLSIIVVNKDLNALFLWFFAWPVVTIILTLINAYLLVWTKPKEPL</sequence>
<keyword evidence="3" id="KW-1185">Reference proteome</keyword>
<proteinExistence type="predicted"/>
<dbReference type="KEGG" id="bomb:GT348_03015"/>
<keyword evidence="1" id="KW-1133">Transmembrane helix</keyword>
<organism evidence="2 3">
    <name type="scientific">Aristophania vespae</name>
    <dbReference type="NCBI Taxonomy" id="2697033"/>
    <lineage>
        <taxon>Bacteria</taxon>
        <taxon>Pseudomonadati</taxon>
        <taxon>Pseudomonadota</taxon>
        <taxon>Alphaproteobacteria</taxon>
        <taxon>Acetobacterales</taxon>
        <taxon>Acetobacteraceae</taxon>
        <taxon>Aristophania</taxon>
    </lineage>
</organism>
<reference evidence="2 3" key="1">
    <citation type="submission" date="2020-01" db="EMBL/GenBank/DDBJ databases">
        <title>Genome sequencing of strain KACC 21507.</title>
        <authorList>
            <person name="Heo J."/>
            <person name="Kim S.-J."/>
            <person name="Kim J.-S."/>
            <person name="Hong S.-B."/>
            <person name="Kwon S.-W."/>
        </authorList>
    </citation>
    <scope>NUCLEOTIDE SEQUENCE [LARGE SCALE GENOMIC DNA]</scope>
    <source>
        <strain evidence="2 3">KACC 21507</strain>
    </source>
</reference>
<feature type="transmembrane region" description="Helical" evidence="1">
    <location>
        <begin position="38"/>
        <end position="55"/>
    </location>
</feature>
<accession>A0A6P1NAD4</accession>
<dbReference type="AlphaFoldDB" id="A0A6P1NAD4"/>
<gene>
    <name evidence="2" type="ORF">GT348_03015</name>
</gene>
<dbReference type="RefSeq" id="WP_160618453.1">
    <property type="nucleotide sequence ID" value="NZ_CP047652.1"/>
</dbReference>
<evidence type="ECO:0000313" key="2">
    <source>
        <dbReference type="EMBL" id="QHI95376.1"/>
    </source>
</evidence>
<keyword evidence="1" id="KW-0812">Transmembrane</keyword>
<evidence type="ECO:0000313" key="3">
    <source>
        <dbReference type="Proteomes" id="UP000463975"/>
    </source>
</evidence>
<dbReference type="Proteomes" id="UP000463975">
    <property type="component" value="Chromosome"/>
</dbReference>
<evidence type="ECO:0000256" key="1">
    <source>
        <dbReference type="SAM" id="Phobius"/>
    </source>
</evidence>
<protein>
    <submittedName>
        <fullName evidence="2">Uncharacterized protein</fullName>
    </submittedName>
</protein>
<keyword evidence="1" id="KW-0472">Membrane</keyword>
<name>A0A6P1NAD4_9PROT</name>
<feature type="transmembrane region" description="Helical" evidence="1">
    <location>
        <begin position="62"/>
        <end position="85"/>
    </location>
</feature>